<feature type="domain" description="Ribbon-helix-helix" evidence="1">
    <location>
        <begin position="16"/>
        <end position="82"/>
    </location>
</feature>
<dbReference type="Gene3D" id="1.10.3990.20">
    <property type="entry name" value="protein bp1543"/>
    <property type="match status" value="1"/>
</dbReference>
<evidence type="ECO:0000259" key="1">
    <source>
        <dbReference type="Pfam" id="PF13467"/>
    </source>
</evidence>
<dbReference type="AlphaFoldDB" id="A0A936YMT7"/>
<comment type="caution">
    <text evidence="2">The sequence shown here is derived from an EMBL/GenBank/DDBJ whole genome shotgun (WGS) entry which is preliminary data.</text>
</comment>
<dbReference type="EMBL" id="JAEQNC010000008">
    <property type="protein sequence ID" value="MBL0373424.1"/>
    <property type="molecule type" value="Genomic_DNA"/>
</dbReference>
<gene>
    <name evidence="2" type="ORF">JJB09_15420</name>
</gene>
<keyword evidence="3" id="KW-1185">Reference proteome</keyword>
<dbReference type="Pfam" id="PF13467">
    <property type="entry name" value="RHH_4"/>
    <property type="match status" value="1"/>
</dbReference>
<name>A0A936YMT7_9HYPH</name>
<dbReference type="InterPro" id="IPR038268">
    <property type="entry name" value="RHH_sf"/>
</dbReference>
<organism evidence="2 3">
    <name type="scientific">Rhizobium setariae</name>
    <dbReference type="NCBI Taxonomy" id="2801340"/>
    <lineage>
        <taxon>Bacteria</taxon>
        <taxon>Pseudomonadati</taxon>
        <taxon>Pseudomonadota</taxon>
        <taxon>Alphaproteobacteria</taxon>
        <taxon>Hyphomicrobiales</taxon>
        <taxon>Rhizobiaceae</taxon>
        <taxon>Rhizobium/Agrobacterium group</taxon>
        <taxon>Rhizobium</taxon>
    </lineage>
</organism>
<proteinExistence type="predicted"/>
<dbReference type="Proteomes" id="UP000633219">
    <property type="component" value="Unassembled WGS sequence"/>
</dbReference>
<reference evidence="2" key="1">
    <citation type="submission" date="2021-01" db="EMBL/GenBank/DDBJ databases">
        <title>Rhizobium sp. strain KVB221 16S ribosomal RNA gene Genome sequencing and assembly.</title>
        <authorList>
            <person name="Kang M."/>
        </authorList>
    </citation>
    <scope>NUCLEOTIDE SEQUENCE</scope>
    <source>
        <strain evidence="2">KVB221</strain>
    </source>
</reference>
<evidence type="ECO:0000313" key="2">
    <source>
        <dbReference type="EMBL" id="MBL0373424.1"/>
    </source>
</evidence>
<sequence length="96" mass="10688">MCRVLTAQSTQRFNKVSRSVRISGHSTSVRLEAAFWQVLEDIARMEGLSTSKLISELYDEALELHGGMSNLASMLRTVCLIYQEECRAVVALPRAG</sequence>
<evidence type="ECO:0000313" key="3">
    <source>
        <dbReference type="Proteomes" id="UP000633219"/>
    </source>
</evidence>
<accession>A0A936YMT7</accession>
<protein>
    <submittedName>
        <fullName evidence="2">Ribbon-helix-helix domain-containing protein</fullName>
    </submittedName>
</protein>
<dbReference type="InterPro" id="IPR027373">
    <property type="entry name" value="RHH_dom"/>
</dbReference>